<sequence length="81" mass="8827">MLVMKTRAVAYGARSVVEQHSSCCDNGGCSDPDQYADAHCAHQDHGDVWEAAKCATNQALERLGSRRRLAALHYATARLPL</sequence>
<name>A0A0H5Q5N5_9ZZZZ</name>
<dbReference type="AlphaFoldDB" id="A0A0H5Q5N5"/>
<evidence type="ECO:0000313" key="1">
    <source>
        <dbReference type="EMBL" id="CRY96750.1"/>
    </source>
</evidence>
<dbReference type="EMBL" id="LN853818">
    <property type="protein sequence ID" value="CRY96750.1"/>
    <property type="molecule type" value="Genomic_DNA"/>
</dbReference>
<reference evidence="1" key="2">
    <citation type="submission" date="2015-07" db="EMBL/GenBank/DDBJ databases">
        <title>Plasmids, circular viruses and viroids from rat gut.</title>
        <authorList>
            <person name="Jorgensen T.J."/>
            <person name="Hansen M.A."/>
            <person name="Xu Z."/>
            <person name="Tabak M.A."/>
            <person name="Sorensen S.J."/>
            <person name="Hansen L.H."/>
        </authorList>
    </citation>
    <scope>NUCLEOTIDE SEQUENCE</scope>
    <source>
        <strain evidence="1">RGFK1246</strain>
    </source>
</reference>
<reference evidence="1" key="1">
    <citation type="submission" date="2015-06" db="EMBL/GenBank/DDBJ databases">
        <authorList>
            <person name="Joergensen T."/>
        </authorList>
    </citation>
    <scope>NUCLEOTIDE SEQUENCE</scope>
    <source>
        <strain evidence="1">RGFK1246</strain>
    </source>
</reference>
<proteinExistence type="predicted"/>
<accession>A0A0H5Q5N5</accession>
<organism evidence="1">
    <name type="scientific">uncultured prokaryote</name>
    <dbReference type="NCBI Taxonomy" id="198431"/>
    <lineage>
        <taxon>unclassified sequences</taxon>
        <taxon>environmental samples</taxon>
    </lineage>
</organism>
<protein>
    <submittedName>
        <fullName evidence="1">Uncharacterized protein</fullName>
    </submittedName>
</protein>